<feature type="domain" description="GST C-terminal" evidence="1">
    <location>
        <begin position="47"/>
        <end position="163"/>
    </location>
</feature>
<dbReference type="SUPFAM" id="SSF47616">
    <property type="entry name" value="GST C-terminal domain-like"/>
    <property type="match status" value="1"/>
</dbReference>
<dbReference type="PANTHER" id="PTHR44490:SF1">
    <property type="entry name" value="EUKARYOTIC TRANSLATION ELONGATION FACTOR 1 EPSILON-1"/>
    <property type="match status" value="1"/>
</dbReference>
<evidence type="ECO:0000313" key="3">
    <source>
        <dbReference type="Proteomes" id="UP001445076"/>
    </source>
</evidence>
<gene>
    <name evidence="2" type="ORF">OTU49_008413</name>
</gene>
<evidence type="ECO:0000259" key="1">
    <source>
        <dbReference type="PROSITE" id="PS50405"/>
    </source>
</evidence>
<accession>A0AAW0YNC6</accession>
<dbReference type="InterPro" id="IPR053836">
    <property type="entry name" value="Arc1-like_N"/>
</dbReference>
<dbReference type="GO" id="GO:0005634">
    <property type="term" value="C:nucleus"/>
    <property type="evidence" value="ECO:0007669"/>
    <property type="project" value="TreeGrafter"/>
</dbReference>
<evidence type="ECO:0000313" key="2">
    <source>
        <dbReference type="EMBL" id="KAK8752961.1"/>
    </source>
</evidence>
<reference evidence="2 3" key="1">
    <citation type="journal article" date="2024" name="BMC Genomics">
        <title>Genome assembly of redclaw crayfish (Cherax quadricarinatus) provides insights into its immune adaptation and hypoxia tolerance.</title>
        <authorList>
            <person name="Liu Z."/>
            <person name="Zheng J."/>
            <person name="Li H."/>
            <person name="Fang K."/>
            <person name="Wang S."/>
            <person name="He J."/>
            <person name="Zhou D."/>
            <person name="Weng S."/>
            <person name="Chi M."/>
            <person name="Gu Z."/>
            <person name="He J."/>
            <person name="Li F."/>
            <person name="Wang M."/>
        </authorList>
    </citation>
    <scope>NUCLEOTIDE SEQUENCE [LARGE SCALE GENOMIC DNA]</scope>
    <source>
        <strain evidence="2">ZL_2023a</strain>
    </source>
</reference>
<dbReference type="EMBL" id="JARKIK010000004">
    <property type="protein sequence ID" value="KAK8752961.1"/>
    <property type="molecule type" value="Genomic_DNA"/>
</dbReference>
<dbReference type="Pfam" id="PF21972">
    <property type="entry name" value="Arc1p_N_like"/>
    <property type="match status" value="1"/>
</dbReference>
<dbReference type="InterPro" id="IPR010987">
    <property type="entry name" value="Glutathione-S-Trfase_C-like"/>
</dbReference>
<dbReference type="PANTHER" id="PTHR44490">
    <property type="entry name" value="EUKARYOTIC TRANSLATION ELONGATION FACTOR 1 EPSILON-1"/>
    <property type="match status" value="1"/>
</dbReference>
<dbReference type="GO" id="GO:0043517">
    <property type="term" value="P:positive regulation of DNA damage response, signal transduction by p53 class mediator"/>
    <property type="evidence" value="ECO:0007669"/>
    <property type="project" value="InterPro"/>
</dbReference>
<dbReference type="AlphaFoldDB" id="A0AAW0YNC6"/>
<organism evidence="2 3">
    <name type="scientific">Cherax quadricarinatus</name>
    <name type="common">Australian red claw crayfish</name>
    <dbReference type="NCBI Taxonomy" id="27406"/>
    <lineage>
        <taxon>Eukaryota</taxon>
        <taxon>Metazoa</taxon>
        <taxon>Ecdysozoa</taxon>
        <taxon>Arthropoda</taxon>
        <taxon>Crustacea</taxon>
        <taxon>Multicrustacea</taxon>
        <taxon>Malacostraca</taxon>
        <taxon>Eumalacostraca</taxon>
        <taxon>Eucarida</taxon>
        <taxon>Decapoda</taxon>
        <taxon>Pleocyemata</taxon>
        <taxon>Astacidea</taxon>
        <taxon>Parastacoidea</taxon>
        <taxon>Parastacidae</taxon>
        <taxon>Cherax</taxon>
    </lineage>
</organism>
<keyword evidence="3" id="KW-1185">Reference proteome</keyword>
<dbReference type="GO" id="GO:0017101">
    <property type="term" value="C:aminoacyl-tRNA synthetase multienzyme complex"/>
    <property type="evidence" value="ECO:0007669"/>
    <property type="project" value="InterPro"/>
</dbReference>
<proteinExistence type="predicted"/>
<dbReference type="Gene3D" id="1.20.1050.10">
    <property type="match status" value="1"/>
</dbReference>
<sequence length="164" mass="19119">MEKKILELTAKYLQVGQVKVSLDNNKVITEIEGKKILGFVCGTLLMVRLKNRRLDGHTALEKCLIQDWLTYCATDLFHCPTFETLNVCLQYINKELAHHSYLCGYTLNIADVVVFLALHPFISNWSFLQKEQYMNISRWFSAMQKDESLRETYAPVQFSRTLLY</sequence>
<protein>
    <recommendedName>
        <fullName evidence="1">GST C-terminal domain-containing protein</fullName>
    </recommendedName>
</protein>
<comment type="caution">
    <text evidence="2">The sequence shown here is derived from an EMBL/GenBank/DDBJ whole genome shotgun (WGS) entry which is preliminary data.</text>
</comment>
<dbReference type="PROSITE" id="PS50405">
    <property type="entry name" value="GST_CTER"/>
    <property type="match status" value="1"/>
</dbReference>
<dbReference type="Proteomes" id="UP001445076">
    <property type="component" value="Unassembled WGS sequence"/>
</dbReference>
<dbReference type="InterPro" id="IPR036282">
    <property type="entry name" value="Glutathione-S-Trfase_C_sf"/>
</dbReference>
<dbReference type="InterPro" id="IPR042450">
    <property type="entry name" value="EEF1E1"/>
</dbReference>
<dbReference type="GO" id="GO:0005737">
    <property type="term" value="C:cytoplasm"/>
    <property type="evidence" value="ECO:0007669"/>
    <property type="project" value="TreeGrafter"/>
</dbReference>
<name>A0AAW0YNC6_CHEQU</name>